<comment type="caution">
    <text evidence="7">Lacks conserved residue(s) required for the propagation of feature annotation.</text>
</comment>
<dbReference type="NCBIfam" id="NF000985">
    <property type="entry name" value="PRK00103.1-3"/>
    <property type="match status" value="1"/>
</dbReference>
<evidence type="ECO:0000256" key="6">
    <source>
        <dbReference type="ARBA" id="ARBA00038303"/>
    </source>
</evidence>
<protein>
    <recommendedName>
        <fullName evidence="7">Ribosomal RNA large subunit methyltransferase H</fullName>
        <ecNumber evidence="7">2.1.1.177</ecNumber>
    </recommendedName>
    <alternativeName>
        <fullName evidence="7">23S rRNA (pseudouridine1915-N3)-methyltransferase</fullName>
    </alternativeName>
    <alternativeName>
        <fullName evidence="7">23S rRNA m3Psi1915 methyltransferase</fullName>
    </alternativeName>
    <alternativeName>
        <fullName evidence="7">rRNA (pseudouridine-N3-)-methyltransferase RlmH</fullName>
    </alternativeName>
</protein>
<comment type="catalytic activity">
    <reaction evidence="7">
        <text>pseudouridine(1915) in 23S rRNA + S-adenosyl-L-methionine = N(3)-methylpseudouridine(1915) in 23S rRNA + S-adenosyl-L-homocysteine + H(+)</text>
        <dbReference type="Rhea" id="RHEA:42752"/>
        <dbReference type="Rhea" id="RHEA-COMP:10221"/>
        <dbReference type="Rhea" id="RHEA-COMP:10222"/>
        <dbReference type="ChEBI" id="CHEBI:15378"/>
        <dbReference type="ChEBI" id="CHEBI:57856"/>
        <dbReference type="ChEBI" id="CHEBI:59789"/>
        <dbReference type="ChEBI" id="CHEBI:65314"/>
        <dbReference type="ChEBI" id="CHEBI:74486"/>
        <dbReference type="EC" id="2.1.1.177"/>
    </reaction>
</comment>
<dbReference type="STRING" id="485916.Dtox_0073"/>
<dbReference type="Gene3D" id="3.40.1280.10">
    <property type="match status" value="1"/>
</dbReference>
<dbReference type="AlphaFoldDB" id="C8VVF2"/>
<evidence type="ECO:0000256" key="5">
    <source>
        <dbReference type="ARBA" id="ARBA00022691"/>
    </source>
</evidence>
<keyword evidence="9" id="KW-1185">Reference proteome</keyword>
<dbReference type="InterPro" id="IPR029028">
    <property type="entry name" value="Alpha/beta_knot_MTases"/>
</dbReference>
<organism evidence="8 9">
    <name type="scientific">Desulfofarcimen acetoxidans (strain ATCC 49208 / DSM 771 / KCTC 5769 / VKM B-1644 / 5575)</name>
    <name type="common">Desulfotomaculum acetoxidans</name>
    <dbReference type="NCBI Taxonomy" id="485916"/>
    <lineage>
        <taxon>Bacteria</taxon>
        <taxon>Bacillati</taxon>
        <taxon>Bacillota</taxon>
        <taxon>Clostridia</taxon>
        <taxon>Eubacteriales</taxon>
        <taxon>Peptococcaceae</taxon>
        <taxon>Desulfofarcimen</taxon>
    </lineage>
</organism>
<evidence type="ECO:0000313" key="8">
    <source>
        <dbReference type="EMBL" id="ACV61036.1"/>
    </source>
</evidence>
<dbReference type="EC" id="2.1.1.177" evidence="7"/>
<dbReference type="EMBL" id="CP001720">
    <property type="protein sequence ID" value="ACV61036.1"/>
    <property type="molecule type" value="Genomic_DNA"/>
</dbReference>
<feature type="binding site" evidence="7">
    <location>
        <position position="76"/>
    </location>
    <ligand>
        <name>S-adenosyl-L-methionine</name>
        <dbReference type="ChEBI" id="CHEBI:59789"/>
    </ligand>
</feature>
<dbReference type="Pfam" id="PF02590">
    <property type="entry name" value="SPOUT_MTase"/>
    <property type="match status" value="1"/>
</dbReference>
<feature type="binding site" evidence="7">
    <location>
        <position position="108"/>
    </location>
    <ligand>
        <name>S-adenosyl-L-methionine</name>
        <dbReference type="ChEBI" id="CHEBI:59789"/>
    </ligand>
</feature>
<dbReference type="HOGENOM" id="CLU_100552_0_0_9"/>
<dbReference type="RefSeq" id="WP_012813488.1">
    <property type="nucleotide sequence ID" value="NC_013216.1"/>
</dbReference>
<dbReference type="InterPro" id="IPR029026">
    <property type="entry name" value="tRNA_m1G_MTases_N"/>
</dbReference>
<name>C8VVF2_DESAS</name>
<keyword evidence="3 7" id="KW-0489">Methyltransferase</keyword>
<comment type="function">
    <text evidence="7">Specifically methylates the pseudouridine at position 1915 (m3Psi1915) in 23S rRNA.</text>
</comment>
<dbReference type="eggNOG" id="COG1576">
    <property type="taxonomic scope" value="Bacteria"/>
</dbReference>
<dbReference type="NCBIfam" id="TIGR00246">
    <property type="entry name" value="tRNA_RlmH_YbeA"/>
    <property type="match status" value="1"/>
</dbReference>
<evidence type="ECO:0000313" key="9">
    <source>
        <dbReference type="Proteomes" id="UP000002217"/>
    </source>
</evidence>
<reference evidence="8 9" key="1">
    <citation type="journal article" date="2009" name="Stand. Genomic Sci.">
        <title>Complete genome sequence of Desulfotomaculum acetoxidans type strain (5575).</title>
        <authorList>
            <person name="Spring S."/>
            <person name="Lapidus A."/>
            <person name="Schroder M."/>
            <person name="Gleim D."/>
            <person name="Sims D."/>
            <person name="Meincke L."/>
            <person name="Glavina Del Rio T."/>
            <person name="Tice H."/>
            <person name="Copeland A."/>
            <person name="Cheng J.F."/>
            <person name="Lucas S."/>
            <person name="Chen F."/>
            <person name="Nolan M."/>
            <person name="Bruce D."/>
            <person name="Goodwin L."/>
            <person name="Pitluck S."/>
            <person name="Ivanova N."/>
            <person name="Mavromatis K."/>
            <person name="Mikhailova N."/>
            <person name="Pati A."/>
            <person name="Chen A."/>
            <person name="Palaniappan K."/>
            <person name="Land M."/>
            <person name="Hauser L."/>
            <person name="Chang Y.J."/>
            <person name="Jeffries C.D."/>
            <person name="Chain P."/>
            <person name="Saunders E."/>
            <person name="Brettin T."/>
            <person name="Detter J.C."/>
            <person name="Goker M."/>
            <person name="Bristow J."/>
            <person name="Eisen J.A."/>
            <person name="Markowitz V."/>
            <person name="Hugenholtz P."/>
            <person name="Kyrpides N.C."/>
            <person name="Klenk H.P."/>
            <person name="Han C."/>
        </authorList>
    </citation>
    <scope>NUCLEOTIDE SEQUENCE [LARGE SCALE GENOMIC DNA]</scope>
    <source>
        <strain evidence="9">ATCC 49208 / DSM 771 / VKM B-1644</strain>
    </source>
</reference>
<gene>
    <name evidence="7" type="primary">rlmH</name>
    <name evidence="8" type="ordered locus">Dtox_0073</name>
</gene>
<evidence type="ECO:0000256" key="7">
    <source>
        <dbReference type="HAMAP-Rule" id="MF_00658"/>
    </source>
</evidence>
<dbReference type="Proteomes" id="UP000002217">
    <property type="component" value="Chromosome"/>
</dbReference>
<keyword evidence="4 7" id="KW-0808">Transferase</keyword>
<keyword evidence="5 7" id="KW-0949">S-adenosyl-L-methionine</keyword>
<dbReference type="SUPFAM" id="SSF75217">
    <property type="entry name" value="alpha/beta knot"/>
    <property type="match status" value="1"/>
</dbReference>
<dbReference type="InterPro" id="IPR003742">
    <property type="entry name" value="RlmH-like"/>
</dbReference>
<dbReference type="GO" id="GO:0070038">
    <property type="term" value="F:rRNA (pseudouridine-N3-)-methyltransferase activity"/>
    <property type="evidence" value="ECO:0007669"/>
    <property type="project" value="UniProtKB-UniRule"/>
</dbReference>
<accession>C8VVF2</accession>
<evidence type="ECO:0000256" key="3">
    <source>
        <dbReference type="ARBA" id="ARBA00022603"/>
    </source>
</evidence>
<keyword evidence="2 7" id="KW-0698">rRNA processing</keyword>
<dbReference type="HAMAP" id="MF_00658">
    <property type="entry name" value="23SrRNA_methyltr_H"/>
    <property type="match status" value="1"/>
</dbReference>
<dbReference type="PIRSF" id="PIRSF004505">
    <property type="entry name" value="MT_bac"/>
    <property type="match status" value="1"/>
</dbReference>
<evidence type="ECO:0000256" key="4">
    <source>
        <dbReference type="ARBA" id="ARBA00022679"/>
    </source>
</evidence>
<evidence type="ECO:0000256" key="2">
    <source>
        <dbReference type="ARBA" id="ARBA00022552"/>
    </source>
</evidence>
<proteinExistence type="inferred from homology"/>
<evidence type="ECO:0000256" key="1">
    <source>
        <dbReference type="ARBA" id="ARBA00022490"/>
    </source>
</evidence>
<keyword evidence="1 7" id="KW-0963">Cytoplasm</keyword>
<dbReference type="PANTHER" id="PTHR33603">
    <property type="entry name" value="METHYLTRANSFERASE"/>
    <property type="match status" value="1"/>
</dbReference>
<sequence>MHINILAVGKLKEKYWTESQNEYLKRLRAYAKCEVKEVVDERFAPSVMSREIEQVKNREGKRLQSLIDETSYLIALDCRGKMLESEEFAGMLKNLALTGKSNVSFIIGGSLGLSGELLSRADFLLSFSRFTFPHQLMRVILLEQIFRSFKIIKNEPYHR</sequence>
<comment type="subunit">
    <text evidence="7">Homodimer.</text>
</comment>
<comment type="subcellular location">
    <subcellularLocation>
        <location evidence="7">Cytoplasm</location>
    </subcellularLocation>
</comment>
<dbReference type="PANTHER" id="PTHR33603:SF1">
    <property type="entry name" value="RIBOSOMAL RNA LARGE SUBUNIT METHYLTRANSFERASE H"/>
    <property type="match status" value="1"/>
</dbReference>
<dbReference type="GO" id="GO:0005737">
    <property type="term" value="C:cytoplasm"/>
    <property type="evidence" value="ECO:0007669"/>
    <property type="project" value="UniProtKB-SubCell"/>
</dbReference>
<dbReference type="OrthoDB" id="9806643at2"/>
<dbReference type="CDD" id="cd18081">
    <property type="entry name" value="RlmH-like"/>
    <property type="match status" value="1"/>
</dbReference>
<dbReference type="KEGG" id="dae:Dtox_0073"/>
<comment type="similarity">
    <text evidence="6 7">Belongs to the RNA methyltransferase RlmH family.</text>
</comment>